<dbReference type="InterPro" id="IPR044925">
    <property type="entry name" value="His-Me_finger_sf"/>
</dbReference>
<sequence length="208" mass="24023">MRQWVSKTNWLLDPFREDDDCWLHPSPPPGRLSNAGILRPCGNISKRCQWSDNSGKRHSLVLNYGIVVKLVFFTMTKQQQDGFINRQWHLSHLCGNWTCLNPKHTTVEPGSVNLSRNNCFSHRSGCFHKPECLKDLKVPLGTDGKIVDHKELVESRTHTDSFDDWATQTFDEDDDFNHSFIPDPVEEKSLAEDSMKIKMEGEDFDIYD</sequence>
<organism evidence="2 3">
    <name type="scientific">Cudoniella acicularis</name>
    <dbReference type="NCBI Taxonomy" id="354080"/>
    <lineage>
        <taxon>Eukaryota</taxon>
        <taxon>Fungi</taxon>
        <taxon>Dikarya</taxon>
        <taxon>Ascomycota</taxon>
        <taxon>Pezizomycotina</taxon>
        <taxon>Leotiomycetes</taxon>
        <taxon>Helotiales</taxon>
        <taxon>Tricladiaceae</taxon>
        <taxon>Cudoniella</taxon>
    </lineage>
</organism>
<protein>
    <recommendedName>
        <fullName evidence="1">Zinc-binding loop region of homing endonuclease domain-containing protein</fullName>
    </recommendedName>
</protein>
<evidence type="ECO:0000259" key="1">
    <source>
        <dbReference type="Pfam" id="PF05551"/>
    </source>
</evidence>
<name>A0A8H4R9X6_9HELO</name>
<dbReference type="GO" id="GO:0004519">
    <property type="term" value="F:endonuclease activity"/>
    <property type="evidence" value="ECO:0007669"/>
    <property type="project" value="InterPro"/>
</dbReference>
<evidence type="ECO:0000313" key="2">
    <source>
        <dbReference type="EMBL" id="KAF4624910.1"/>
    </source>
</evidence>
<dbReference type="Gene3D" id="3.90.75.10">
    <property type="entry name" value="Homing Intron 3 (I-ppo) Encoded Endonuclease, Chain A"/>
    <property type="match status" value="1"/>
</dbReference>
<feature type="domain" description="Zinc-binding loop region of homing endonuclease" evidence="1">
    <location>
        <begin position="87"/>
        <end position="137"/>
    </location>
</feature>
<gene>
    <name evidence="2" type="ORF">G7Y89_g13257</name>
</gene>
<dbReference type="Pfam" id="PF05551">
    <property type="entry name" value="zf-His_Me_endon"/>
    <property type="match status" value="1"/>
</dbReference>
<proteinExistence type="predicted"/>
<dbReference type="InterPro" id="IPR044930">
    <property type="entry name" value="Homing_endonuclease_His-Me"/>
</dbReference>
<reference evidence="2 3" key="1">
    <citation type="submission" date="2020-03" db="EMBL/GenBank/DDBJ databases">
        <title>Draft Genome Sequence of Cudoniella acicularis.</title>
        <authorList>
            <person name="Buettner E."/>
            <person name="Kellner H."/>
        </authorList>
    </citation>
    <scope>NUCLEOTIDE SEQUENCE [LARGE SCALE GENOMIC DNA]</scope>
    <source>
        <strain evidence="2 3">DSM 108380</strain>
    </source>
</reference>
<comment type="caution">
    <text evidence="2">The sequence shown here is derived from an EMBL/GenBank/DDBJ whole genome shotgun (WGS) entry which is preliminary data.</text>
</comment>
<dbReference type="AlphaFoldDB" id="A0A8H4R9X6"/>
<evidence type="ECO:0000313" key="3">
    <source>
        <dbReference type="Proteomes" id="UP000566819"/>
    </source>
</evidence>
<keyword evidence="3" id="KW-1185">Reference proteome</keyword>
<dbReference type="Proteomes" id="UP000566819">
    <property type="component" value="Unassembled WGS sequence"/>
</dbReference>
<dbReference type="EMBL" id="JAAMPI010001519">
    <property type="protein sequence ID" value="KAF4624910.1"/>
    <property type="molecule type" value="Genomic_DNA"/>
</dbReference>
<dbReference type="OrthoDB" id="5386048at2759"/>
<dbReference type="InterPro" id="IPR008704">
    <property type="entry name" value="Endonuclease_Zinc-binding_loop"/>
</dbReference>
<accession>A0A8H4R9X6</accession>
<dbReference type="SUPFAM" id="SSF54060">
    <property type="entry name" value="His-Me finger endonucleases"/>
    <property type="match status" value="1"/>
</dbReference>